<keyword evidence="3 9" id="KW-0347">Helicase</keyword>
<evidence type="ECO:0000256" key="9">
    <source>
        <dbReference type="PROSITE-ProRule" id="PRU00560"/>
    </source>
</evidence>
<keyword evidence="4 9" id="KW-0067">ATP-binding</keyword>
<feature type="region of interest" description="Disordered" evidence="10">
    <location>
        <begin position="206"/>
        <end position="230"/>
    </location>
</feature>
<dbReference type="EMBL" id="ASQP01000099">
    <property type="protein sequence ID" value="OMI40271.1"/>
    <property type="molecule type" value="Genomic_DNA"/>
</dbReference>
<evidence type="ECO:0000256" key="10">
    <source>
        <dbReference type="SAM" id="MobiDB-lite"/>
    </source>
</evidence>
<dbReference type="RefSeq" id="WP_065964553.1">
    <property type="nucleotide sequence ID" value="NZ_ASQP01000099.1"/>
</dbReference>
<dbReference type="GO" id="GO:0005524">
    <property type="term" value="F:ATP binding"/>
    <property type="evidence" value="ECO:0007669"/>
    <property type="project" value="UniProtKB-UniRule"/>
</dbReference>
<accession>A0A1R1SPQ5</accession>
<dbReference type="InterPro" id="IPR027417">
    <property type="entry name" value="P-loop_NTPase"/>
</dbReference>
<dbReference type="Pfam" id="PF00580">
    <property type="entry name" value="UvrD-helicase"/>
    <property type="match status" value="1"/>
</dbReference>
<protein>
    <recommendedName>
        <fullName evidence="7">DNA 3'-5' helicase</fullName>
        <ecNumber evidence="7">5.6.2.4</ecNumber>
    </recommendedName>
</protein>
<evidence type="ECO:0000256" key="7">
    <source>
        <dbReference type="ARBA" id="ARBA00034808"/>
    </source>
</evidence>
<dbReference type="GO" id="GO:0000725">
    <property type="term" value="P:recombinational repair"/>
    <property type="evidence" value="ECO:0007669"/>
    <property type="project" value="TreeGrafter"/>
</dbReference>
<dbReference type="GO" id="GO:0003677">
    <property type="term" value="F:DNA binding"/>
    <property type="evidence" value="ECO:0007669"/>
    <property type="project" value="InterPro"/>
</dbReference>
<organism evidence="12 13">
    <name type="scientific">Streptomyces sparsogenes DSM 40356</name>
    <dbReference type="NCBI Taxonomy" id="1331668"/>
    <lineage>
        <taxon>Bacteria</taxon>
        <taxon>Bacillati</taxon>
        <taxon>Actinomycetota</taxon>
        <taxon>Actinomycetes</taxon>
        <taxon>Kitasatosporales</taxon>
        <taxon>Streptomycetaceae</taxon>
        <taxon>Streptomyces</taxon>
    </lineage>
</organism>
<dbReference type="InterPro" id="IPR000212">
    <property type="entry name" value="DNA_helicase_UvrD/REP"/>
</dbReference>
<dbReference type="STRING" id="67365.GCA_001704635_07695"/>
<evidence type="ECO:0000256" key="3">
    <source>
        <dbReference type="ARBA" id="ARBA00022806"/>
    </source>
</evidence>
<dbReference type="InterPro" id="IPR014016">
    <property type="entry name" value="UvrD-like_ATP-bd"/>
</dbReference>
<comment type="caution">
    <text evidence="12">The sequence shown here is derived from an EMBL/GenBank/DDBJ whole genome shotgun (WGS) entry which is preliminary data.</text>
</comment>
<evidence type="ECO:0000256" key="8">
    <source>
        <dbReference type="ARBA" id="ARBA00048988"/>
    </source>
</evidence>
<sequence>MAALGIHKDFLMEFARLEKPVQKRVHEVFDKFQEHRHAGLHLEKLERARDPRIRTIRINQSMRGVVLAPESGDSFLLLKVMRHDDAIDWAVKHRATVNSATQGIELRNDVALERATAGVQALASAAPGDAAPLFAHVSDKDLTRLGIDAELLPLIRHLSDEAHLDASHKVLPEQQYDVLAGLAAGMEPEDVWREVVLVQLEQVSPPTSPQLTIASNGDAPTPSAGQDGLSAAMARSQGRIALVSGSDELTEILSRPFDAWRVFLHPSQRKVAYRPSYKGPARVIGGPGTGKTVVALHRAFHLARQLPADAPDESILLTTFTRDLAADLRGNLELLIPDAQMRAKIRVVNVDALANQIVREDRGAPLAIVTRQKEITARWERIARQLGVDFTGVFLDQEWRHVILAQDLRSPEAYLKASRSGRGTPLGPLKRAQVWRAIEAFTKELRQAGEWTFLQVCAEAARILEEQGGERPYRHVVIDEAQDLHPTQWRLLRALVAPGPDDLFLAGDTYQRIYGNKVSLRSLGISVTGRSTRLRINYRTTQEILTWSTALLTGERIDDMDGGDESLTGYRSAFHGAPPQTQGSSSKTEELAGLVAQIEDWTRVEVSPHEIGVAVRYIQLGKDIAHALEQAGVPATVLGAAPGTGDGVRVGTMHRMKGLEFRCMAVAGVNDGVVPMRGAITAEEVDPQQHREDLLAELSLLFVACTRARDALRVSWHGDPSPFLNMVAAL</sequence>
<feature type="domain" description="UvrD-like helicase ATP-binding" evidence="11">
    <location>
        <begin position="264"/>
        <end position="573"/>
    </location>
</feature>
<dbReference type="GO" id="GO:0016887">
    <property type="term" value="F:ATP hydrolysis activity"/>
    <property type="evidence" value="ECO:0007669"/>
    <property type="project" value="RHEA"/>
</dbReference>
<keyword evidence="1 9" id="KW-0547">Nucleotide-binding</keyword>
<gene>
    <name evidence="12" type="ORF">SPAR_06835</name>
</gene>
<dbReference type="AlphaFoldDB" id="A0A1R1SPQ5"/>
<evidence type="ECO:0000313" key="13">
    <source>
        <dbReference type="Proteomes" id="UP000186168"/>
    </source>
</evidence>
<feature type="binding site" evidence="9">
    <location>
        <begin position="285"/>
        <end position="292"/>
    </location>
    <ligand>
        <name>ATP</name>
        <dbReference type="ChEBI" id="CHEBI:30616"/>
    </ligand>
</feature>
<evidence type="ECO:0000256" key="2">
    <source>
        <dbReference type="ARBA" id="ARBA00022801"/>
    </source>
</evidence>
<feature type="compositionally biased region" description="Polar residues" evidence="10">
    <location>
        <begin position="206"/>
        <end position="215"/>
    </location>
</feature>
<keyword evidence="13" id="KW-1185">Reference proteome</keyword>
<dbReference type="PANTHER" id="PTHR11070">
    <property type="entry name" value="UVRD / RECB / PCRA DNA HELICASE FAMILY MEMBER"/>
    <property type="match status" value="1"/>
</dbReference>
<keyword evidence="5" id="KW-0413">Isomerase</keyword>
<evidence type="ECO:0000256" key="6">
    <source>
        <dbReference type="ARBA" id="ARBA00034617"/>
    </source>
</evidence>
<keyword evidence="2 9" id="KW-0378">Hydrolase</keyword>
<comment type="catalytic activity">
    <reaction evidence="6">
        <text>Couples ATP hydrolysis with the unwinding of duplex DNA by translocating in the 3'-5' direction.</text>
        <dbReference type="EC" id="5.6.2.4"/>
    </reaction>
</comment>
<evidence type="ECO:0000256" key="4">
    <source>
        <dbReference type="ARBA" id="ARBA00022840"/>
    </source>
</evidence>
<dbReference type="PANTHER" id="PTHR11070:SF45">
    <property type="entry name" value="DNA 3'-5' HELICASE"/>
    <property type="match status" value="1"/>
</dbReference>
<dbReference type="Proteomes" id="UP000186168">
    <property type="component" value="Unassembled WGS sequence"/>
</dbReference>
<dbReference type="EC" id="5.6.2.4" evidence="7"/>
<dbReference type="PROSITE" id="PS51198">
    <property type="entry name" value="UVRD_HELICASE_ATP_BIND"/>
    <property type="match status" value="1"/>
</dbReference>
<name>A0A1R1SPQ5_9ACTN</name>
<dbReference type="GO" id="GO:0043138">
    <property type="term" value="F:3'-5' DNA helicase activity"/>
    <property type="evidence" value="ECO:0007669"/>
    <property type="project" value="UniProtKB-EC"/>
</dbReference>
<evidence type="ECO:0000256" key="1">
    <source>
        <dbReference type="ARBA" id="ARBA00022741"/>
    </source>
</evidence>
<evidence type="ECO:0000313" key="12">
    <source>
        <dbReference type="EMBL" id="OMI40271.1"/>
    </source>
</evidence>
<proteinExistence type="predicted"/>
<dbReference type="GeneID" id="96745109"/>
<dbReference type="Gene3D" id="3.40.50.300">
    <property type="entry name" value="P-loop containing nucleotide triphosphate hydrolases"/>
    <property type="match status" value="3"/>
</dbReference>
<dbReference type="Pfam" id="PF13361">
    <property type="entry name" value="UvrD_C"/>
    <property type="match status" value="1"/>
</dbReference>
<evidence type="ECO:0000259" key="11">
    <source>
        <dbReference type="PROSITE" id="PS51198"/>
    </source>
</evidence>
<dbReference type="SUPFAM" id="SSF52540">
    <property type="entry name" value="P-loop containing nucleoside triphosphate hydrolases"/>
    <property type="match status" value="1"/>
</dbReference>
<evidence type="ECO:0000256" key="5">
    <source>
        <dbReference type="ARBA" id="ARBA00023235"/>
    </source>
</evidence>
<reference evidence="12 13" key="1">
    <citation type="submission" date="2013-05" db="EMBL/GenBank/DDBJ databases">
        <title>Genome sequence of Streptomyces sparsogenes DSM 40356.</title>
        <authorList>
            <person name="Coyne S."/>
            <person name="Seebeck F.P."/>
        </authorList>
    </citation>
    <scope>NUCLEOTIDE SEQUENCE [LARGE SCALE GENOMIC DNA]</scope>
    <source>
        <strain evidence="12 13">DSM 40356</strain>
    </source>
</reference>
<comment type="catalytic activity">
    <reaction evidence="8">
        <text>ATP + H2O = ADP + phosphate + H(+)</text>
        <dbReference type="Rhea" id="RHEA:13065"/>
        <dbReference type="ChEBI" id="CHEBI:15377"/>
        <dbReference type="ChEBI" id="CHEBI:15378"/>
        <dbReference type="ChEBI" id="CHEBI:30616"/>
        <dbReference type="ChEBI" id="CHEBI:43474"/>
        <dbReference type="ChEBI" id="CHEBI:456216"/>
        <dbReference type="EC" id="5.6.2.4"/>
    </reaction>
</comment>
<dbReference type="InterPro" id="IPR014017">
    <property type="entry name" value="DNA_helicase_UvrD-like_C"/>
</dbReference>